<dbReference type="PANTHER" id="PTHR42923">
    <property type="entry name" value="PROTOPORPHYRINOGEN OXIDASE"/>
    <property type="match status" value="1"/>
</dbReference>
<evidence type="ECO:0000313" key="3">
    <source>
        <dbReference type="Proteomes" id="UP000194798"/>
    </source>
</evidence>
<dbReference type="SUPFAM" id="SSF51905">
    <property type="entry name" value="FAD/NAD(P)-binding domain"/>
    <property type="match status" value="1"/>
</dbReference>
<proteinExistence type="predicted"/>
<dbReference type="InterPro" id="IPR036188">
    <property type="entry name" value="FAD/NAD-bd_sf"/>
</dbReference>
<dbReference type="Gene3D" id="1.10.3110.10">
    <property type="entry name" value="protoporphyrinogen ix oxidase, domain 3"/>
    <property type="match status" value="1"/>
</dbReference>
<gene>
    <name evidence="2" type="ORF">TPSD3_09175</name>
</gene>
<dbReference type="Pfam" id="PF01593">
    <property type="entry name" value="Amino_oxidase"/>
    <property type="match status" value="1"/>
</dbReference>
<organism evidence="2 3">
    <name type="scientific">Thioflexithrix psekupsensis</name>
    <dbReference type="NCBI Taxonomy" id="1570016"/>
    <lineage>
        <taxon>Bacteria</taxon>
        <taxon>Pseudomonadati</taxon>
        <taxon>Pseudomonadota</taxon>
        <taxon>Gammaproteobacteria</taxon>
        <taxon>Thiotrichales</taxon>
        <taxon>Thioflexithrix</taxon>
    </lineage>
</organism>
<dbReference type="GO" id="GO:0016491">
    <property type="term" value="F:oxidoreductase activity"/>
    <property type="evidence" value="ECO:0007669"/>
    <property type="project" value="InterPro"/>
</dbReference>
<accession>A0A251X9J1</accession>
<evidence type="ECO:0000259" key="1">
    <source>
        <dbReference type="Pfam" id="PF01593"/>
    </source>
</evidence>
<name>A0A251X9J1_9GAMM</name>
<evidence type="ECO:0000313" key="2">
    <source>
        <dbReference type="EMBL" id="OUD14464.1"/>
    </source>
</evidence>
<dbReference type="Gene3D" id="3.90.660.20">
    <property type="entry name" value="Protoporphyrinogen oxidase, mitochondrial, domain 2"/>
    <property type="match status" value="1"/>
</dbReference>
<dbReference type="Gene3D" id="3.50.50.60">
    <property type="entry name" value="FAD/NAD(P)-binding domain"/>
    <property type="match status" value="1"/>
</dbReference>
<dbReference type="InterPro" id="IPR050464">
    <property type="entry name" value="Zeta_carotene_desat/Oxidored"/>
</dbReference>
<dbReference type="InterPro" id="IPR002937">
    <property type="entry name" value="Amino_oxidase"/>
</dbReference>
<dbReference type="Proteomes" id="UP000194798">
    <property type="component" value="Unassembled WGS sequence"/>
</dbReference>
<dbReference type="EMBL" id="MSLT01000012">
    <property type="protein sequence ID" value="OUD14464.1"/>
    <property type="molecule type" value="Genomic_DNA"/>
</dbReference>
<sequence length="406" mass="45778">MMHVDMLIIGGGISGLGMAWHCQKAGLSTRVLEQHAQVGGLIASRQQPEQTGDFWLELGAHSAFNSYQELLAIVADCQLQSLITPKKSPPFKFFKAGKLQSLLKQIYWFSLLRALPRLFSLSKENLSVQDYYTQIMGEKTYDALMQHAFNAVLCQDARHFPADLLFRKRARARDTAKKFTFAAGMQHIARALAETLEKRGVLFHVETPVIRLEYRDHQFEITTADQRTFSSRFLTLATPVETAAQLLSFSFPSLATLLSQIKMATVHSVGVAVRKEEVRLPIVGGIIGADSPFYSVVSRDYLWDARYRGLTFHFKADFNDPLAQEQLIADLLGIKPSQFLWRDRKINQLPALTVDNLFDLAQITAQLQHLPLALIGNYFNGVSIEDCLVRTRGEFQRLQAQMGTLN</sequence>
<dbReference type="AlphaFoldDB" id="A0A251X9J1"/>
<feature type="domain" description="Amine oxidase" evidence="1">
    <location>
        <begin position="13"/>
        <end position="274"/>
    </location>
</feature>
<keyword evidence="3" id="KW-1185">Reference proteome</keyword>
<reference evidence="2 3" key="1">
    <citation type="submission" date="2016-12" db="EMBL/GenBank/DDBJ databases">
        <title>Thioflexothrix psekupsii D3 genome sequencing and assembly.</title>
        <authorList>
            <person name="Fomenkov A."/>
            <person name="Vincze T."/>
            <person name="Grabovich M."/>
            <person name="Anton B.P."/>
            <person name="Dubinina G."/>
            <person name="Orlova M."/>
            <person name="Belousova E."/>
            <person name="Roberts R.J."/>
        </authorList>
    </citation>
    <scope>NUCLEOTIDE SEQUENCE [LARGE SCALE GENOMIC DNA]</scope>
    <source>
        <strain evidence="2">D3</strain>
    </source>
</reference>
<comment type="caution">
    <text evidence="2">The sequence shown here is derived from an EMBL/GenBank/DDBJ whole genome shotgun (WGS) entry which is preliminary data.</text>
</comment>
<protein>
    <recommendedName>
        <fullName evidence="1">Amine oxidase domain-containing protein</fullName>
    </recommendedName>
</protein>